<accession>B4M0R9</accession>
<dbReference type="SMART" id="SM00220">
    <property type="entry name" value="S_TKc"/>
    <property type="match status" value="1"/>
</dbReference>
<dbReference type="GO" id="GO:0004674">
    <property type="term" value="F:protein serine/threonine kinase activity"/>
    <property type="evidence" value="ECO:0007669"/>
    <property type="project" value="UniProtKB-KW"/>
</dbReference>
<dbReference type="InterPro" id="IPR036572">
    <property type="entry name" value="Doublecortin_dom_sf"/>
</dbReference>
<dbReference type="Gene3D" id="3.10.20.230">
    <property type="entry name" value="Doublecortin domain"/>
    <property type="match status" value="1"/>
</dbReference>
<dbReference type="GO" id="GO:0005524">
    <property type="term" value="F:ATP binding"/>
    <property type="evidence" value="ECO:0007669"/>
    <property type="project" value="UniProtKB-KW"/>
</dbReference>
<keyword evidence="4" id="KW-0418">Kinase</keyword>
<keyword evidence="3" id="KW-0547">Nucleotide-binding</keyword>
<protein>
    <recommendedName>
        <fullName evidence="6">Doublecortin-like and CAM kinase-like protein</fullName>
    </recommendedName>
</protein>
<dbReference type="GO" id="GO:0005634">
    <property type="term" value="C:nucleus"/>
    <property type="evidence" value="ECO:0007669"/>
    <property type="project" value="TreeGrafter"/>
</dbReference>
<dbReference type="Pfam" id="PF00069">
    <property type="entry name" value="Pkinase"/>
    <property type="match status" value="1"/>
</dbReference>
<keyword evidence="1" id="KW-0723">Serine/threonine-protein kinase</keyword>
<dbReference type="HOGENOM" id="CLU_666102_0_0_1"/>
<keyword evidence="10" id="KW-1185">Reference proteome</keyword>
<evidence type="ECO:0000256" key="2">
    <source>
        <dbReference type="ARBA" id="ARBA00022679"/>
    </source>
</evidence>
<dbReference type="STRING" id="7244.B4M0R9"/>
<evidence type="ECO:0000256" key="3">
    <source>
        <dbReference type="ARBA" id="ARBA00022741"/>
    </source>
</evidence>
<evidence type="ECO:0000256" key="4">
    <source>
        <dbReference type="ARBA" id="ARBA00022777"/>
    </source>
</evidence>
<dbReference type="GO" id="GO:0035556">
    <property type="term" value="P:intracellular signal transduction"/>
    <property type="evidence" value="ECO:0007669"/>
    <property type="project" value="InterPro"/>
</dbReference>
<dbReference type="eggNOG" id="KOG0032">
    <property type="taxonomic scope" value="Eukaryota"/>
</dbReference>
<evidence type="ECO:0000259" key="8">
    <source>
        <dbReference type="PROSITE" id="PS50309"/>
    </source>
</evidence>
<name>B4M0R9_DROVI</name>
<reference evidence="9 10" key="1">
    <citation type="journal article" date="2007" name="Nature">
        <title>Evolution of genes and genomes on the Drosophila phylogeny.</title>
        <authorList>
            <consortium name="Drosophila 12 Genomes Consortium"/>
            <person name="Clark A.G."/>
            <person name="Eisen M.B."/>
            <person name="Smith D.R."/>
            <person name="Bergman C.M."/>
            <person name="Oliver B."/>
            <person name="Markow T.A."/>
            <person name="Kaufman T.C."/>
            <person name="Kellis M."/>
            <person name="Gelbart W."/>
            <person name="Iyer V.N."/>
            <person name="Pollard D.A."/>
            <person name="Sackton T.B."/>
            <person name="Larracuente A.M."/>
            <person name="Singh N.D."/>
            <person name="Abad J.P."/>
            <person name="Abt D.N."/>
            <person name="Adryan B."/>
            <person name="Aguade M."/>
            <person name="Akashi H."/>
            <person name="Anderson W.W."/>
            <person name="Aquadro C.F."/>
            <person name="Ardell D.H."/>
            <person name="Arguello R."/>
            <person name="Artieri C.G."/>
            <person name="Barbash D.A."/>
            <person name="Barker D."/>
            <person name="Barsanti P."/>
            <person name="Batterham P."/>
            <person name="Batzoglou S."/>
            <person name="Begun D."/>
            <person name="Bhutkar A."/>
            <person name="Blanco E."/>
            <person name="Bosak S.A."/>
            <person name="Bradley R.K."/>
            <person name="Brand A.D."/>
            <person name="Brent M.R."/>
            <person name="Brooks A.N."/>
            <person name="Brown R.H."/>
            <person name="Butlin R.K."/>
            <person name="Caggese C."/>
            <person name="Calvi B.R."/>
            <person name="Bernardo de Carvalho A."/>
            <person name="Caspi A."/>
            <person name="Castrezana S."/>
            <person name="Celniker S.E."/>
            <person name="Chang J.L."/>
            <person name="Chapple C."/>
            <person name="Chatterji S."/>
            <person name="Chinwalla A."/>
            <person name="Civetta A."/>
            <person name="Clifton S.W."/>
            <person name="Comeron J.M."/>
            <person name="Costello J.C."/>
            <person name="Coyne J.A."/>
            <person name="Daub J."/>
            <person name="David R.G."/>
            <person name="Delcher A.L."/>
            <person name="Delehaunty K."/>
            <person name="Do C.B."/>
            <person name="Ebling H."/>
            <person name="Edwards K."/>
            <person name="Eickbush T."/>
            <person name="Evans J.D."/>
            <person name="Filipski A."/>
            <person name="Findeiss S."/>
            <person name="Freyhult E."/>
            <person name="Fulton L."/>
            <person name="Fulton R."/>
            <person name="Garcia A.C."/>
            <person name="Gardiner A."/>
            <person name="Garfield D.A."/>
            <person name="Garvin B.E."/>
            <person name="Gibson G."/>
            <person name="Gilbert D."/>
            <person name="Gnerre S."/>
            <person name="Godfrey J."/>
            <person name="Good R."/>
            <person name="Gotea V."/>
            <person name="Gravely B."/>
            <person name="Greenberg A.J."/>
            <person name="Griffiths-Jones S."/>
            <person name="Gross S."/>
            <person name="Guigo R."/>
            <person name="Gustafson E.A."/>
            <person name="Haerty W."/>
            <person name="Hahn M.W."/>
            <person name="Halligan D.L."/>
            <person name="Halpern A.L."/>
            <person name="Halter G.M."/>
            <person name="Han M.V."/>
            <person name="Heger A."/>
            <person name="Hillier L."/>
            <person name="Hinrichs A.S."/>
            <person name="Holmes I."/>
            <person name="Hoskins R.A."/>
            <person name="Hubisz M.J."/>
            <person name="Hultmark D."/>
            <person name="Huntley M.A."/>
            <person name="Jaffe D.B."/>
            <person name="Jagadeeshan S."/>
            <person name="Jeck W.R."/>
            <person name="Johnson J."/>
            <person name="Jones C.D."/>
            <person name="Jordan W.C."/>
            <person name="Karpen G.H."/>
            <person name="Kataoka E."/>
            <person name="Keightley P.D."/>
            <person name="Kheradpour P."/>
            <person name="Kirkness E.F."/>
            <person name="Koerich L.B."/>
            <person name="Kristiansen K."/>
            <person name="Kudrna D."/>
            <person name="Kulathinal R.J."/>
            <person name="Kumar S."/>
            <person name="Kwok R."/>
            <person name="Lander E."/>
            <person name="Langley C.H."/>
            <person name="Lapoint R."/>
            <person name="Lazzaro B.P."/>
            <person name="Lee S.J."/>
            <person name="Levesque L."/>
            <person name="Li R."/>
            <person name="Lin C.F."/>
            <person name="Lin M.F."/>
            <person name="Lindblad-Toh K."/>
            <person name="Llopart A."/>
            <person name="Long M."/>
            <person name="Low L."/>
            <person name="Lozovsky E."/>
            <person name="Lu J."/>
            <person name="Luo M."/>
            <person name="Machado C.A."/>
            <person name="Makalowski W."/>
            <person name="Marzo M."/>
            <person name="Matsuda M."/>
            <person name="Matzkin L."/>
            <person name="McAllister B."/>
            <person name="McBride C.S."/>
            <person name="McKernan B."/>
            <person name="McKernan K."/>
            <person name="Mendez-Lago M."/>
            <person name="Minx P."/>
            <person name="Mollenhauer M.U."/>
            <person name="Montooth K."/>
            <person name="Mount S.M."/>
            <person name="Mu X."/>
            <person name="Myers E."/>
            <person name="Negre B."/>
            <person name="Newfeld S."/>
            <person name="Nielsen R."/>
            <person name="Noor M.A."/>
            <person name="O'Grady P."/>
            <person name="Pachter L."/>
            <person name="Papaceit M."/>
            <person name="Parisi M.J."/>
            <person name="Parisi M."/>
            <person name="Parts L."/>
            <person name="Pedersen J.S."/>
            <person name="Pesole G."/>
            <person name="Phillippy A.M."/>
            <person name="Ponting C.P."/>
            <person name="Pop M."/>
            <person name="Porcelli D."/>
            <person name="Powell J.R."/>
            <person name="Prohaska S."/>
            <person name="Pruitt K."/>
            <person name="Puig M."/>
            <person name="Quesneville H."/>
            <person name="Ram K.R."/>
            <person name="Rand D."/>
            <person name="Rasmussen M.D."/>
            <person name="Reed L.K."/>
            <person name="Reenan R."/>
            <person name="Reily A."/>
            <person name="Remington K.A."/>
            <person name="Rieger T.T."/>
            <person name="Ritchie M.G."/>
            <person name="Robin C."/>
            <person name="Rogers Y.H."/>
            <person name="Rohde C."/>
            <person name="Rozas J."/>
            <person name="Rubenfield M.J."/>
            <person name="Ruiz A."/>
            <person name="Russo S."/>
            <person name="Salzberg S.L."/>
            <person name="Sanchez-Gracia A."/>
            <person name="Saranga D.J."/>
            <person name="Sato H."/>
            <person name="Schaeffer S.W."/>
            <person name="Schatz M.C."/>
            <person name="Schlenke T."/>
            <person name="Schwartz R."/>
            <person name="Segarra C."/>
            <person name="Singh R.S."/>
            <person name="Sirot L."/>
            <person name="Sirota M."/>
            <person name="Sisneros N.B."/>
            <person name="Smith C.D."/>
            <person name="Smith T.F."/>
            <person name="Spieth J."/>
            <person name="Stage D.E."/>
            <person name="Stark A."/>
            <person name="Stephan W."/>
            <person name="Strausberg R.L."/>
            <person name="Strempel S."/>
            <person name="Sturgill D."/>
            <person name="Sutton G."/>
            <person name="Sutton G.G."/>
            <person name="Tao W."/>
            <person name="Teichmann S."/>
            <person name="Tobari Y.N."/>
            <person name="Tomimura Y."/>
            <person name="Tsolas J.M."/>
            <person name="Valente V.L."/>
            <person name="Venter E."/>
            <person name="Venter J.C."/>
            <person name="Vicario S."/>
            <person name="Vieira F.G."/>
            <person name="Vilella A.J."/>
            <person name="Villasante A."/>
            <person name="Walenz B."/>
            <person name="Wang J."/>
            <person name="Wasserman M."/>
            <person name="Watts T."/>
            <person name="Wilson D."/>
            <person name="Wilson R.K."/>
            <person name="Wing R.A."/>
            <person name="Wolfner M.F."/>
            <person name="Wong A."/>
            <person name="Wong G.K."/>
            <person name="Wu C.I."/>
            <person name="Wu G."/>
            <person name="Yamamoto D."/>
            <person name="Yang H.P."/>
            <person name="Yang S.P."/>
            <person name="Yorke J.A."/>
            <person name="Yoshida K."/>
            <person name="Zdobnov E."/>
            <person name="Zhang P."/>
            <person name="Zhang Y."/>
            <person name="Zimin A.V."/>
            <person name="Baldwin J."/>
            <person name="Abdouelleil A."/>
            <person name="Abdulkadir J."/>
            <person name="Abebe A."/>
            <person name="Abera B."/>
            <person name="Abreu J."/>
            <person name="Acer S.C."/>
            <person name="Aftuck L."/>
            <person name="Alexander A."/>
            <person name="An P."/>
            <person name="Anderson E."/>
            <person name="Anderson S."/>
            <person name="Arachi H."/>
            <person name="Azer M."/>
            <person name="Bachantsang P."/>
            <person name="Barry A."/>
            <person name="Bayul T."/>
            <person name="Berlin A."/>
            <person name="Bessette D."/>
            <person name="Bloom T."/>
            <person name="Blye J."/>
            <person name="Boguslavskiy L."/>
            <person name="Bonnet C."/>
            <person name="Boukhgalter B."/>
            <person name="Bourzgui I."/>
            <person name="Brown A."/>
            <person name="Cahill P."/>
            <person name="Channer S."/>
            <person name="Cheshatsang Y."/>
            <person name="Chuda L."/>
            <person name="Citroen M."/>
            <person name="Collymore A."/>
            <person name="Cooke P."/>
            <person name="Costello M."/>
            <person name="D'Aco K."/>
            <person name="Daza R."/>
            <person name="De Haan G."/>
            <person name="DeGray S."/>
            <person name="DeMaso C."/>
            <person name="Dhargay N."/>
            <person name="Dooley K."/>
            <person name="Dooley E."/>
            <person name="Doricent M."/>
            <person name="Dorje P."/>
            <person name="Dorjee K."/>
            <person name="Dupes A."/>
            <person name="Elong R."/>
            <person name="Falk J."/>
            <person name="Farina A."/>
            <person name="Faro S."/>
            <person name="Ferguson D."/>
            <person name="Fisher S."/>
            <person name="Foley C.D."/>
            <person name="Franke A."/>
            <person name="Friedrich D."/>
            <person name="Gadbois L."/>
            <person name="Gearin G."/>
            <person name="Gearin C.R."/>
            <person name="Giannoukos G."/>
            <person name="Goode T."/>
            <person name="Graham J."/>
            <person name="Grandbois E."/>
            <person name="Grewal S."/>
            <person name="Gyaltsen K."/>
            <person name="Hafez N."/>
            <person name="Hagos B."/>
            <person name="Hall J."/>
            <person name="Henson C."/>
            <person name="Hollinger A."/>
            <person name="Honan T."/>
            <person name="Huard M.D."/>
            <person name="Hughes L."/>
            <person name="Hurhula B."/>
            <person name="Husby M.E."/>
            <person name="Kamat A."/>
            <person name="Kanga B."/>
            <person name="Kashin S."/>
            <person name="Khazanovich D."/>
            <person name="Kisner P."/>
            <person name="Lance K."/>
            <person name="Lara M."/>
            <person name="Lee W."/>
            <person name="Lennon N."/>
            <person name="Letendre F."/>
            <person name="LeVine R."/>
            <person name="Lipovsky A."/>
            <person name="Liu X."/>
            <person name="Liu J."/>
            <person name="Liu S."/>
            <person name="Lokyitsang T."/>
            <person name="Lokyitsang Y."/>
            <person name="Lubonja R."/>
            <person name="Lui A."/>
            <person name="MacDonald P."/>
            <person name="Magnisalis V."/>
            <person name="Maru K."/>
            <person name="Matthews C."/>
            <person name="McCusker W."/>
            <person name="McDonough S."/>
            <person name="Mehta T."/>
            <person name="Meldrim J."/>
            <person name="Meneus L."/>
            <person name="Mihai O."/>
            <person name="Mihalev A."/>
            <person name="Mihova T."/>
            <person name="Mittelman R."/>
            <person name="Mlenga V."/>
            <person name="Montmayeur A."/>
            <person name="Mulrain L."/>
            <person name="Navidi A."/>
            <person name="Naylor J."/>
            <person name="Negash T."/>
            <person name="Nguyen T."/>
            <person name="Nguyen N."/>
            <person name="Nicol R."/>
            <person name="Norbu C."/>
            <person name="Norbu N."/>
            <person name="Novod N."/>
            <person name="O'Neill B."/>
            <person name="Osman S."/>
            <person name="Markiewicz E."/>
            <person name="Oyono O.L."/>
            <person name="Patti C."/>
            <person name="Phunkhang P."/>
            <person name="Pierre F."/>
            <person name="Priest M."/>
            <person name="Raghuraman S."/>
            <person name="Rege F."/>
            <person name="Reyes R."/>
            <person name="Rise C."/>
            <person name="Rogov P."/>
            <person name="Ross K."/>
            <person name="Ryan E."/>
            <person name="Settipalli S."/>
            <person name="Shea T."/>
            <person name="Sherpa N."/>
            <person name="Shi L."/>
            <person name="Shih D."/>
            <person name="Sparrow T."/>
            <person name="Spaulding J."/>
            <person name="Stalker J."/>
            <person name="Stange-Thomann N."/>
            <person name="Stavropoulos S."/>
            <person name="Stone C."/>
            <person name="Strader C."/>
            <person name="Tesfaye S."/>
            <person name="Thomson T."/>
            <person name="Thoulutsang Y."/>
            <person name="Thoulutsang D."/>
            <person name="Topham K."/>
            <person name="Topping I."/>
            <person name="Tsamla T."/>
            <person name="Vassiliev H."/>
            <person name="Vo A."/>
            <person name="Wangchuk T."/>
            <person name="Wangdi T."/>
            <person name="Weiand M."/>
            <person name="Wilkinson J."/>
            <person name="Wilson A."/>
            <person name="Yadav S."/>
            <person name="Young G."/>
            <person name="Yu Q."/>
            <person name="Zembek L."/>
            <person name="Zhong D."/>
            <person name="Zimmer A."/>
            <person name="Zwirko Z."/>
            <person name="Jaffe D.B."/>
            <person name="Alvarez P."/>
            <person name="Brockman W."/>
            <person name="Butler J."/>
            <person name="Chin C."/>
            <person name="Gnerre S."/>
            <person name="Grabherr M."/>
            <person name="Kleber M."/>
            <person name="Mauceli E."/>
            <person name="MacCallum I."/>
        </authorList>
    </citation>
    <scope>NUCLEOTIDE SEQUENCE [LARGE SCALE GENOMIC DNA]</scope>
    <source>
        <strain evidence="10">Tucson 15010-1051.87</strain>
    </source>
</reference>
<evidence type="ECO:0000313" key="9">
    <source>
        <dbReference type="EMBL" id="EDW67361.1"/>
    </source>
</evidence>
<dbReference type="KEGG" id="dvi:6629551"/>
<dbReference type="InterPro" id="IPR008271">
    <property type="entry name" value="Ser/Thr_kinase_AS"/>
</dbReference>
<dbReference type="PANTHER" id="PTHR24345">
    <property type="entry name" value="SERINE/THREONINE-PROTEIN KINASE PLK"/>
    <property type="match status" value="1"/>
</dbReference>
<keyword evidence="2" id="KW-0808">Transferase</keyword>
<dbReference type="Proteomes" id="UP000008792">
    <property type="component" value="Unassembled WGS sequence"/>
</dbReference>
<dbReference type="InterPro" id="IPR000719">
    <property type="entry name" value="Prot_kinase_dom"/>
</dbReference>
<feature type="domain" description="Protein kinase" evidence="7">
    <location>
        <begin position="178"/>
        <end position="442"/>
    </location>
</feature>
<dbReference type="PANTHER" id="PTHR24345:SF0">
    <property type="entry name" value="CELL CYCLE SERINE_THREONINE-PROTEIN KINASE CDC5_MSD2"/>
    <property type="match status" value="1"/>
</dbReference>
<dbReference type="EMBL" id="CH940650">
    <property type="protein sequence ID" value="EDW67361.1"/>
    <property type="molecule type" value="Genomic_DNA"/>
</dbReference>
<dbReference type="InParanoid" id="B4M0R9"/>
<dbReference type="InterPro" id="IPR003533">
    <property type="entry name" value="Doublecortin_dom"/>
</dbReference>
<dbReference type="Gene3D" id="1.10.510.10">
    <property type="entry name" value="Transferase(Phosphotransferase) domain 1"/>
    <property type="match status" value="1"/>
</dbReference>
<proteinExistence type="predicted"/>
<keyword evidence="5" id="KW-0067">ATP-binding</keyword>
<dbReference type="PROSITE" id="PS50011">
    <property type="entry name" value="PROTEIN_KINASE_DOM"/>
    <property type="match status" value="1"/>
</dbReference>
<dbReference type="PROSITE" id="PS50309">
    <property type="entry name" value="DC"/>
    <property type="match status" value="1"/>
</dbReference>
<dbReference type="AlphaFoldDB" id="B4M0R9"/>
<dbReference type="PROSITE" id="PS00108">
    <property type="entry name" value="PROTEIN_KINASE_ST"/>
    <property type="match status" value="1"/>
</dbReference>
<dbReference type="FunCoup" id="B4M0R9">
    <property type="interactions" value="20"/>
</dbReference>
<gene>
    <name evidence="9" type="primary">Dvir\GJ23122</name>
    <name evidence="9" type="ORF">Dvir_GJ23122</name>
</gene>
<dbReference type="OrthoDB" id="346907at2759"/>
<organism evidence="9 10">
    <name type="scientific">Drosophila virilis</name>
    <name type="common">Fruit fly</name>
    <dbReference type="NCBI Taxonomy" id="7244"/>
    <lineage>
        <taxon>Eukaryota</taxon>
        <taxon>Metazoa</taxon>
        <taxon>Ecdysozoa</taxon>
        <taxon>Arthropoda</taxon>
        <taxon>Hexapoda</taxon>
        <taxon>Insecta</taxon>
        <taxon>Pterygota</taxon>
        <taxon>Neoptera</taxon>
        <taxon>Endopterygota</taxon>
        <taxon>Diptera</taxon>
        <taxon>Brachycera</taxon>
        <taxon>Muscomorpha</taxon>
        <taxon>Ephydroidea</taxon>
        <taxon>Drosophilidae</taxon>
        <taxon>Drosophila</taxon>
    </lineage>
</organism>
<evidence type="ECO:0000256" key="6">
    <source>
        <dbReference type="ARBA" id="ARBA00031092"/>
    </source>
</evidence>
<dbReference type="SMART" id="SM00537">
    <property type="entry name" value="DCX"/>
    <property type="match status" value="1"/>
</dbReference>
<dbReference type="Pfam" id="PF03607">
    <property type="entry name" value="DCX"/>
    <property type="match status" value="1"/>
</dbReference>
<evidence type="ECO:0000256" key="1">
    <source>
        <dbReference type="ARBA" id="ARBA00022527"/>
    </source>
</evidence>
<evidence type="ECO:0000313" key="10">
    <source>
        <dbReference type="Proteomes" id="UP000008792"/>
    </source>
</evidence>
<dbReference type="SUPFAM" id="SSF89837">
    <property type="entry name" value="Doublecortin (DC)"/>
    <property type="match status" value="1"/>
</dbReference>
<feature type="domain" description="Doublecortin" evidence="8">
    <location>
        <begin position="36"/>
        <end position="122"/>
    </location>
</feature>
<evidence type="ECO:0000259" key="7">
    <source>
        <dbReference type="PROSITE" id="PS50011"/>
    </source>
</evidence>
<sequence length="450" mass="51821">MKRTTSIQNIKNTAALQRQHTDSLCPLAHRLPGKALRACFLRNMDQHFGGISLAVSKKRYQEFKALLEAITVAFRPHVVLKSAITRVYRINGTPLHSIDDFYEGDIVVCCCQYEPYVDVGYNVNQHYMQLLGSLIRMREKCAPVEGSEEEADNECFNDNELVIDYENCKLPQAILLYINVEKPIWVHKSTVIFQGSGRARSDKHYIIKMVNKEHMFTRTNGTYFEIEILRQLQDHTNIIDLIYTVEQCKYIYIVIERLDCDLFELLQSKTVFPETLVKKVMKDVTRGLAYIHGCQIIHRDLKLDNLLVQFDFSGPLEPWVAAIKISDFGLATQYKGRELYQCCGTPHYMAPELISYAGYDFSVDLWSLGITLFYMLCSRLPFAHSESNTNIVQECIRKSHHEIPSECKSKMSPYAQQLINSLLVKMPQHRLSAIEVCQHPFLLDSRGDSL</sequence>
<evidence type="ECO:0000256" key="5">
    <source>
        <dbReference type="ARBA" id="ARBA00022840"/>
    </source>
</evidence>
<dbReference type="SUPFAM" id="SSF56112">
    <property type="entry name" value="Protein kinase-like (PK-like)"/>
    <property type="match status" value="1"/>
</dbReference>
<dbReference type="PhylomeDB" id="B4M0R9"/>
<dbReference type="OMA" id="MRKLQTH"/>
<dbReference type="InterPro" id="IPR011009">
    <property type="entry name" value="Kinase-like_dom_sf"/>
</dbReference>